<evidence type="ECO:0000313" key="1">
    <source>
        <dbReference type="EMBL" id="CAA6819601.1"/>
    </source>
</evidence>
<dbReference type="AlphaFoldDB" id="A0A6S6T8H2"/>
<reference evidence="1" key="1">
    <citation type="submission" date="2020-01" db="EMBL/GenBank/DDBJ databases">
        <authorList>
            <person name="Meier V. D."/>
            <person name="Meier V D."/>
        </authorList>
    </citation>
    <scope>NUCLEOTIDE SEQUENCE</scope>
    <source>
        <strain evidence="1">HLG_WM_MAG_09</strain>
    </source>
</reference>
<protein>
    <submittedName>
        <fullName evidence="1">Uncharacterized protein</fullName>
    </submittedName>
</protein>
<name>A0A6S6T8H2_9GAMM</name>
<proteinExistence type="predicted"/>
<dbReference type="EMBL" id="CACVAT010000330">
    <property type="protein sequence ID" value="CAA6819601.1"/>
    <property type="molecule type" value="Genomic_DNA"/>
</dbReference>
<accession>A0A6S6T8H2</accession>
<sequence length="205" mass="23216">MKITVPESYRDYVNDKVVSSVVDHLLEQTGKKLPSELEWPEVRAYHEACLSAQKVQADYIIFLFDLWDAIWGKALSEVGSFEFWTPDELKEGSSEWLPSSKNLWDDGLYQRMDFEKNGGQWSLLVWIAHDDSDGVYTSFIVYDEGGETVTDALDIQLSSAWEDELDADGFFCNTGEYSIVITKDSVDIDTSSLEGAVSELLSIIR</sequence>
<organism evidence="1">
    <name type="scientific">uncultured Thiotrichaceae bacterium</name>
    <dbReference type="NCBI Taxonomy" id="298394"/>
    <lineage>
        <taxon>Bacteria</taxon>
        <taxon>Pseudomonadati</taxon>
        <taxon>Pseudomonadota</taxon>
        <taxon>Gammaproteobacteria</taxon>
        <taxon>Thiotrichales</taxon>
        <taxon>Thiotrichaceae</taxon>
        <taxon>environmental samples</taxon>
    </lineage>
</organism>
<gene>
    <name evidence="1" type="ORF">HELGO_WM15337</name>
</gene>